<comment type="caution">
    <text evidence="1">The sequence shown here is derived from an EMBL/GenBank/DDBJ whole genome shotgun (WGS) entry which is preliminary data.</text>
</comment>
<evidence type="ECO:0000313" key="2">
    <source>
        <dbReference type="Proteomes" id="UP000284706"/>
    </source>
</evidence>
<name>A0A409Y9U4_9AGAR</name>
<dbReference type="Proteomes" id="UP000284706">
    <property type="component" value="Unassembled WGS sequence"/>
</dbReference>
<dbReference type="AlphaFoldDB" id="A0A409Y9U4"/>
<sequence>MAARGCHPHLMHFFRTYATSSPPRPLLVLFSSSHVSICAHDLVMVGGCTLPDAACDVTAASAAVFCIAKPEGLHHP</sequence>
<accession>A0A409Y9U4</accession>
<reference evidence="1 2" key="1">
    <citation type="journal article" date="2018" name="Evol. Lett.">
        <title>Horizontal gene cluster transfer increased hallucinogenic mushroom diversity.</title>
        <authorList>
            <person name="Reynolds H.T."/>
            <person name="Vijayakumar V."/>
            <person name="Gluck-Thaler E."/>
            <person name="Korotkin H.B."/>
            <person name="Matheny P.B."/>
            <person name="Slot J.C."/>
        </authorList>
    </citation>
    <scope>NUCLEOTIDE SEQUENCE [LARGE SCALE GENOMIC DNA]</scope>
    <source>
        <strain evidence="1 2">SRW20</strain>
    </source>
</reference>
<keyword evidence="2" id="KW-1185">Reference proteome</keyword>
<evidence type="ECO:0000313" key="1">
    <source>
        <dbReference type="EMBL" id="PPQ99798.1"/>
    </source>
</evidence>
<proteinExistence type="predicted"/>
<dbReference type="EMBL" id="NHYE01001046">
    <property type="protein sequence ID" value="PPQ99798.1"/>
    <property type="molecule type" value="Genomic_DNA"/>
</dbReference>
<dbReference type="InParanoid" id="A0A409Y9U4"/>
<organism evidence="1 2">
    <name type="scientific">Gymnopilus dilepis</name>
    <dbReference type="NCBI Taxonomy" id="231916"/>
    <lineage>
        <taxon>Eukaryota</taxon>
        <taxon>Fungi</taxon>
        <taxon>Dikarya</taxon>
        <taxon>Basidiomycota</taxon>
        <taxon>Agaricomycotina</taxon>
        <taxon>Agaricomycetes</taxon>
        <taxon>Agaricomycetidae</taxon>
        <taxon>Agaricales</taxon>
        <taxon>Agaricineae</taxon>
        <taxon>Hymenogastraceae</taxon>
        <taxon>Gymnopilus</taxon>
    </lineage>
</organism>
<gene>
    <name evidence="1" type="ORF">CVT26_009174</name>
</gene>
<protein>
    <submittedName>
        <fullName evidence="1">Uncharacterized protein</fullName>
    </submittedName>
</protein>